<comment type="caution">
    <text evidence="4">The sequence shown here is derived from an EMBL/GenBank/DDBJ whole genome shotgun (WGS) entry which is preliminary data.</text>
</comment>
<keyword evidence="3" id="KW-0732">Signal</keyword>
<organism evidence="4 5">
    <name type="scientific">Candidatus Merdimorpha stercoravium</name>
    <dbReference type="NCBI Taxonomy" id="2840863"/>
    <lineage>
        <taxon>Bacteria</taxon>
        <taxon>Pseudomonadati</taxon>
        <taxon>Bacteroidota</taxon>
        <taxon>Flavobacteriia</taxon>
        <taxon>Flavobacteriales</taxon>
        <taxon>Candidatus Merdimorpha</taxon>
    </lineage>
</organism>
<dbReference type="Pfam" id="PF14559">
    <property type="entry name" value="TPR_19"/>
    <property type="match status" value="1"/>
</dbReference>
<proteinExistence type="predicted"/>
<dbReference type="EMBL" id="DVLY01000174">
    <property type="protein sequence ID" value="HIT98555.1"/>
    <property type="molecule type" value="Genomic_DNA"/>
</dbReference>
<keyword evidence="1" id="KW-0802">TPR repeat</keyword>
<reference evidence="4" key="1">
    <citation type="submission" date="2020-10" db="EMBL/GenBank/DDBJ databases">
        <authorList>
            <person name="Gilroy R."/>
        </authorList>
    </citation>
    <scope>NUCLEOTIDE SEQUENCE</scope>
    <source>
        <strain evidence="4">1383</strain>
    </source>
</reference>
<dbReference type="SMART" id="SM00028">
    <property type="entry name" value="TPR"/>
    <property type="match status" value="10"/>
</dbReference>
<reference evidence="4" key="2">
    <citation type="journal article" date="2021" name="PeerJ">
        <title>Extensive microbial diversity within the chicken gut microbiome revealed by metagenomics and culture.</title>
        <authorList>
            <person name="Gilroy R."/>
            <person name="Ravi A."/>
            <person name="Getino M."/>
            <person name="Pursley I."/>
            <person name="Horton D.L."/>
            <person name="Alikhan N.F."/>
            <person name="Baker D."/>
            <person name="Gharbi K."/>
            <person name="Hall N."/>
            <person name="Watson M."/>
            <person name="Adriaenssens E.M."/>
            <person name="Foster-Nyarko E."/>
            <person name="Jarju S."/>
            <person name="Secka A."/>
            <person name="Antonio M."/>
            <person name="Oren A."/>
            <person name="Chaudhuri R.R."/>
            <person name="La Ragione R."/>
            <person name="Hildebrand F."/>
            <person name="Pallen M.J."/>
        </authorList>
    </citation>
    <scope>NUCLEOTIDE SEQUENCE</scope>
    <source>
        <strain evidence="4">1383</strain>
    </source>
</reference>
<feature type="chain" id="PRO_5039050905" evidence="3">
    <location>
        <begin position="23"/>
        <end position="1005"/>
    </location>
</feature>
<evidence type="ECO:0000313" key="5">
    <source>
        <dbReference type="Proteomes" id="UP000824161"/>
    </source>
</evidence>
<name>A0A9D1KUY9_9FLAO</name>
<dbReference type="Proteomes" id="UP000824161">
    <property type="component" value="Unassembled WGS sequence"/>
</dbReference>
<sequence length="1005" mass="112179">MTKHNVGLALFFLLASIPCVHAQDAGLNKARNLFASGEYTAALAELEKLTPLSQSDKESVAYYTAMCRIRLGSPQAGEDVQDFVEQYPASTRKVEMVTALADELFARGQYDQAASYYQLTDKFAVGKPQRDDYVFRKAYSLYASGDYDSARPLLYSLLDDRKWGSDAAYAFGHICYSQGDMDLALENFLRIQDNPKYADRIPFYLTNIYFSRKEYDRALSEGTALLKEDLTPEQARSIGLIVGRSYFNTGRYQEALPYLTRYQPSPATAQDNYQIGFSYYKCGDYAQAIPYLSRLVGEDSPLGQNASYTLGQAYLGVGKKAEALGAFRSASRMDYDPALQQDAWYNYAVLSYEAGNPYQGVSQVLAEYLERYPESPARQQIFEYLLDSFISAKEYAEAIRTIETMGLDSPRATQALATACFYLAGQKLNEGDYDSALKYYEKASKATANETLRARADFWLAETCLRLGMDERATEALTDFRINPAAPQTQEYSRLPYQQGFLAEKAGDYAAAQMYFTAYQKSPNLSTEERADLRLHLANCLFAQGQYAQAQDLYGKVADAGVPSSDYATYQKALCQGIGGDYAAQVATLNALVETYPQSPWRAPARYQSGMAYQKLNQPQQAIEAFLMVESEPAAGELIPEAKSKAALAYYNQGQSDRALALYQEVAEKYPSSSVTPSARRSVRQILVEQGRSDQYVAWSNRISGTPLDEMSVDSLYFETGQKAFAKGDYPAAATAFSQYLEKYPSGLFVPNAAYYLGESSLKSADTLAAKSAYARLLAMPDNAFTEGARVKYIDLLRAQDSLEAAVPQLEKLYREGRLAENRRYALVNLLAAYTQAEDWDNTIRYAEAVRAEFPSDGTLYADASCALYTALVESERNEQAAAMTEEVKRIVSGENMAKVLYYQALLLYRQGQYDRSVETISKLAQEYPMYKYIGSRGLLLMAQNFYAQGDPYQGGYILDNVIANTTYPDIREEAQVLKQFMDSQNAASSPQETPTQENQTNDAI</sequence>
<feature type="region of interest" description="Disordered" evidence="2">
    <location>
        <begin position="983"/>
        <end position="1005"/>
    </location>
</feature>
<evidence type="ECO:0000256" key="1">
    <source>
        <dbReference type="PROSITE-ProRule" id="PRU00339"/>
    </source>
</evidence>
<dbReference type="AlphaFoldDB" id="A0A9D1KUY9"/>
<dbReference type="InterPro" id="IPR019734">
    <property type="entry name" value="TPR_rpt"/>
</dbReference>
<evidence type="ECO:0000313" key="4">
    <source>
        <dbReference type="EMBL" id="HIT98555.1"/>
    </source>
</evidence>
<dbReference type="SUPFAM" id="SSF48452">
    <property type="entry name" value="TPR-like"/>
    <property type="match status" value="5"/>
</dbReference>
<protein>
    <submittedName>
        <fullName evidence="4">Tetratricopeptide repeat protein</fullName>
    </submittedName>
</protein>
<dbReference type="PANTHER" id="PTHR23082:SF0">
    <property type="entry name" value="GENERAL TRANSCRIPTION FACTOR 3C POLYPEPTIDE 3"/>
    <property type="match status" value="1"/>
</dbReference>
<evidence type="ECO:0000256" key="2">
    <source>
        <dbReference type="SAM" id="MobiDB-lite"/>
    </source>
</evidence>
<dbReference type="PROSITE" id="PS50005">
    <property type="entry name" value="TPR"/>
    <property type="match status" value="1"/>
</dbReference>
<dbReference type="PANTHER" id="PTHR23082">
    <property type="entry name" value="TRANSCRIPTION INITIATION FACTOR IIIC TFIIIC , POLYPEPTIDE 3-RELATED"/>
    <property type="match status" value="1"/>
</dbReference>
<dbReference type="Pfam" id="PF13432">
    <property type="entry name" value="TPR_16"/>
    <property type="match status" value="4"/>
</dbReference>
<dbReference type="Pfam" id="PF13174">
    <property type="entry name" value="TPR_6"/>
    <property type="match status" value="2"/>
</dbReference>
<accession>A0A9D1KUY9</accession>
<dbReference type="GO" id="GO:0000127">
    <property type="term" value="C:transcription factor TFIIIC complex"/>
    <property type="evidence" value="ECO:0007669"/>
    <property type="project" value="TreeGrafter"/>
</dbReference>
<gene>
    <name evidence="4" type="ORF">IAC44_06945</name>
</gene>
<dbReference type="InterPro" id="IPR011990">
    <property type="entry name" value="TPR-like_helical_dom_sf"/>
</dbReference>
<dbReference type="InterPro" id="IPR039340">
    <property type="entry name" value="Tfc4/TFIIIC-102/Sfc4"/>
</dbReference>
<evidence type="ECO:0000256" key="3">
    <source>
        <dbReference type="SAM" id="SignalP"/>
    </source>
</evidence>
<feature type="repeat" description="TPR" evidence="1">
    <location>
        <begin position="640"/>
        <end position="673"/>
    </location>
</feature>
<dbReference type="Pfam" id="PF13181">
    <property type="entry name" value="TPR_8"/>
    <property type="match status" value="1"/>
</dbReference>
<dbReference type="GO" id="GO:0006383">
    <property type="term" value="P:transcription by RNA polymerase III"/>
    <property type="evidence" value="ECO:0007669"/>
    <property type="project" value="InterPro"/>
</dbReference>
<dbReference type="Gene3D" id="1.25.40.10">
    <property type="entry name" value="Tetratricopeptide repeat domain"/>
    <property type="match status" value="8"/>
</dbReference>
<feature type="signal peptide" evidence="3">
    <location>
        <begin position="1"/>
        <end position="22"/>
    </location>
</feature>